<evidence type="ECO:0000256" key="1">
    <source>
        <dbReference type="ARBA" id="ARBA00005568"/>
    </source>
</evidence>
<dbReference type="InterPro" id="IPR050251">
    <property type="entry name" value="HpcH-HpaI_aldolase"/>
</dbReference>
<keyword evidence="6" id="KW-1185">Reference proteome</keyword>
<dbReference type="PANTHER" id="PTHR30502:SF0">
    <property type="entry name" value="PHOSPHOENOLPYRUVATE CARBOXYLASE FAMILY PROTEIN"/>
    <property type="match status" value="1"/>
</dbReference>
<proteinExistence type="inferred from homology"/>
<dbReference type="InterPro" id="IPR015813">
    <property type="entry name" value="Pyrv/PenolPyrv_kinase-like_dom"/>
</dbReference>
<name>A0A427YWK4_9TREE</name>
<dbReference type="OrthoDB" id="1621678at2759"/>
<evidence type="ECO:0000256" key="3">
    <source>
        <dbReference type="ARBA" id="ARBA00023239"/>
    </source>
</evidence>
<gene>
    <name evidence="5" type="ORF">EHS25_000615</name>
</gene>
<dbReference type="Pfam" id="PF03328">
    <property type="entry name" value="HpcH_HpaI"/>
    <property type="match status" value="1"/>
</dbReference>
<evidence type="ECO:0000313" key="6">
    <source>
        <dbReference type="Proteomes" id="UP000279259"/>
    </source>
</evidence>
<keyword evidence="3" id="KW-0456">Lyase</keyword>
<sequence length="242" mass="26038">MSYANLSANVEKVDEGALLGLHKLLARTRDVPAGLKKPVVGSWMQLPGANLARMIASMGFDFVLVDAEHGDIDDGEMHRLVAAIGNQGCSPIVRIPAPENFIVKRALDTGVIFKQSMGDYLANANKQIFLAVQIETEEGLENCEEIAKVDGIDMLFVGPNDLCSSMGLPPLNHPNEPLVQAAIARVLKAAHEAGKYAGMFCVTPEQVLQRAEQGFDFMNLGADTVAVGAWNGQALKAIEKIR</sequence>
<dbReference type="GO" id="GO:0046872">
    <property type="term" value="F:metal ion binding"/>
    <property type="evidence" value="ECO:0007669"/>
    <property type="project" value="UniProtKB-KW"/>
</dbReference>
<dbReference type="GO" id="GO:0016832">
    <property type="term" value="F:aldehyde-lyase activity"/>
    <property type="evidence" value="ECO:0007669"/>
    <property type="project" value="TreeGrafter"/>
</dbReference>
<evidence type="ECO:0000313" key="5">
    <source>
        <dbReference type="EMBL" id="RSH95523.1"/>
    </source>
</evidence>
<dbReference type="SUPFAM" id="SSF51621">
    <property type="entry name" value="Phosphoenolpyruvate/pyruvate domain"/>
    <property type="match status" value="1"/>
</dbReference>
<dbReference type="InterPro" id="IPR040442">
    <property type="entry name" value="Pyrv_kinase-like_dom_sf"/>
</dbReference>
<evidence type="ECO:0000256" key="2">
    <source>
        <dbReference type="ARBA" id="ARBA00022723"/>
    </source>
</evidence>
<dbReference type="EMBL" id="RSCD01000001">
    <property type="protein sequence ID" value="RSH95523.1"/>
    <property type="molecule type" value="Genomic_DNA"/>
</dbReference>
<comment type="similarity">
    <text evidence="1">Belongs to the HpcH/HpaI aldolase family.</text>
</comment>
<dbReference type="STRING" id="1890683.A0A427YWK4"/>
<feature type="domain" description="HpcH/HpaI aldolase/citrate lyase" evidence="4">
    <location>
        <begin position="124"/>
        <end position="225"/>
    </location>
</feature>
<keyword evidence="2" id="KW-0479">Metal-binding</keyword>
<dbReference type="InterPro" id="IPR005000">
    <property type="entry name" value="Aldolase/citrate-lyase_domain"/>
</dbReference>
<dbReference type="AlphaFoldDB" id="A0A427YWK4"/>
<organism evidence="5 6">
    <name type="scientific">Saitozyma podzolica</name>
    <dbReference type="NCBI Taxonomy" id="1890683"/>
    <lineage>
        <taxon>Eukaryota</taxon>
        <taxon>Fungi</taxon>
        <taxon>Dikarya</taxon>
        <taxon>Basidiomycota</taxon>
        <taxon>Agaricomycotina</taxon>
        <taxon>Tremellomycetes</taxon>
        <taxon>Tremellales</taxon>
        <taxon>Trimorphomycetaceae</taxon>
        <taxon>Saitozyma</taxon>
    </lineage>
</organism>
<comment type="caution">
    <text evidence="5">The sequence shown here is derived from an EMBL/GenBank/DDBJ whole genome shotgun (WGS) entry which is preliminary data.</text>
</comment>
<reference evidence="5 6" key="1">
    <citation type="submission" date="2018-11" db="EMBL/GenBank/DDBJ databases">
        <title>Genome sequence of Saitozyma podzolica DSM 27192.</title>
        <authorList>
            <person name="Aliyu H."/>
            <person name="Gorte O."/>
            <person name="Ochsenreither K."/>
        </authorList>
    </citation>
    <scope>NUCLEOTIDE SEQUENCE [LARGE SCALE GENOMIC DNA]</scope>
    <source>
        <strain evidence="5 6">DSM 27192</strain>
    </source>
</reference>
<dbReference type="Proteomes" id="UP000279259">
    <property type="component" value="Unassembled WGS sequence"/>
</dbReference>
<dbReference type="Gene3D" id="3.20.20.60">
    <property type="entry name" value="Phosphoenolpyruvate-binding domains"/>
    <property type="match status" value="2"/>
</dbReference>
<evidence type="ECO:0000259" key="4">
    <source>
        <dbReference type="Pfam" id="PF03328"/>
    </source>
</evidence>
<accession>A0A427YWK4</accession>
<dbReference type="PANTHER" id="PTHR30502">
    <property type="entry name" value="2-KETO-3-DEOXY-L-RHAMNONATE ALDOLASE"/>
    <property type="match status" value="1"/>
</dbReference>
<protein>
    <recommendedName>
        <fullName evidence="4">HpcH/HpaI aldolase/citrate lyase domain-containing protein</fullName>
    </recommendedName>
</protein>
<dbReference type="GO" id="GO:0005737">
    <property type="term" value="C:cytoplasm"/>
    <property type="evidence" value="ECO:0007669"/>
    <property type="project" value="TreeGrafter"/>
</dbReference>